<dbReference type="Proteomes" id="UP001559025">
    <property type="component" value="Unassembled WGS sequence"/>
</dbReference>
<accession>A0ABV3WSZ8</accession>
<dbReference type="PROSITE" id="PS01124">
    <property type="entry name" value="HTH_ARAC_FAMILY_2"/>
    <property type="match status" value="1"/>
</dbReference>
<dbReference type="Pfam" id="PF20240">
    <property type="entry name" value="DUF6597"/>
    <property type="match status" value="1"/>
</dbReference>
<dbReference type="PANTHER" id="PTHR46796">
    <property type="entry name" value="HTH-TYPE TRANSCRIPTIONAL ACTIVATOR RHAS-RELATED"/>
    <property type="match status" value="1"/>
</dbReference>
<keyword evidence="1" id="KW-0805">Transcription regulation</keyword>
<evidence type="ECO:0000313" key="6">
    <source>
        <dbReference type="EMBL" id="MEX4007406.1"/>
    </source>
</evidence>
<feature type="domain" description="HTH araC/xylS-type" evidence="5">
    <location>
        <begin position="152"/>
        <end position="252"/>
    </location>
</feature>
<evidence type="ECO:0000256" key="1">
    <source>
        <dbReference type="ARBA" id="ARBA00023015"/>
    </source>
</evidence>
<dbReference type="RefSeq" id="WP_368802579.1">
    <property type="nucleotide sequence ID" value="NZ_JAZHFV010000002.1"/>
</dbReference>
<dbReference type="InterPro" id="IPR046532">
    <property type="entry name" value="DUF6597"/>
</dbReference>
<dbReference type="EMBL" id="JAZHFV010000002">
    <property type="protein sequence ID" value="MEX4007406.1"/>
    <property type="molecule type" value="Genomic_DNA"/>
</dbReference>
<evidence type="ECO:0000313" key="7">
    <source>
        <dbReference type="Proteomes" id="UP001559025"/>
    </source>
</evidence>
<reference evidence="6 7" key="1">
    <citation type="submission" date="2024-01" db="EMBL/GenBank/DDBJ databases">
        <title>New evidence supports the origin of RcGTA from prophage.</title>
        <authorList>
            <person name="Xu Y."/>
            <person name="Liu B."/>
            <person name="Chen F."/>
        </authorList>
    </citation>
    <scope>NUCLEOTIDE SEQUENCE [LARGE SCALE GENOMIC DNA]</scope>
    <source>
        <strain evidence="6 7">CBW1107-2</strain>
    </source>
</reference>
<protein>
    <submittedName>
        <fullName evidence="6">Helix-turn-helix domain-containing protein</fullName>
    </submittedName>
</protein>
<organism evidence="6 7">
    <name type="scientific">Neoaquamicrobium sediminum</name>
    <dbReference type="NCBI Taxonomy" id="1849104"/>
    <lineage>
        <taxon>Bacteria</taxon>
        <taxon>Pseudomonadati</taxon>
        <taxon>Pseudomonadota</taxon>
        <taxon>Alphaproteobacteria</taxon>
        <taxon>Hyphomicrobiales</taxon>
        <taxon>Phyllobacteriaceae</taxon>
        <taxon>Neoaquamicrobium</taxon>
    </lineage>
</organism>
<sequence>MLTAREPEEEAARLVIDRLWCVSDPAADGFETLLPSGRAQIIFSFQVPLDEHDPTAPQPRSGSLHVLQGPSTQPRRIARASQVSSCGVSLRPGGAGALFGPVIDRTTDKVIDLSRFWGDEAGQIQKRLKALESHDARLDLLEAEVESRLGDLAAAALLARSIERMRKGVAIKNVCEGEGLSPYVFRKLFVANVGMTPKRYLRIARFRDALGRLTPASSLSDLAFDADFADQSHMTREIEQFAAMTPGRLRASNRPYAGHVRDPSA</sequence>
<feature type="region of interest" description="Disordered" evidence="4">
    <location>
        <begin position="50"/>
        <end position="73"/>
    </location>
</feature>
<gene>
    <name evidence="6" type="ORF">V1479_08830</name>
</gene>
<dbReference type="Pfam" id="PF12833">
    <property type="entry name" value="HTH_18"/>
    <property type="match status" value="1"/>
</dbReference>
<dbReference type="SMART" id="SM00342">
    <property type="entry name" value="HTH_ARAC"/>
    <property type="match status" value="1"/>
</dbReference>
<keyword evidence="3" id="KW-0804">Transcription</keyword>
<keyword evidence="7" id="KW-1185">Reference proteome</keyword>
<comment type="caution">
    <text evidence="6">The sequence shown here is derived from an EMBL/GenBank/DDBJ whole genome shotgun (WGS) entry which is preliminary data.</text>
</comment>
<evidence type="ECO:0000256" key="2">
    <source>
        <dbReference type="ARBA" id="ARBA00023125"/>
    </source>
</evidence>
<evidence type="ECO:0000256" key="3">
    <source>
        <dbReference type="ARBA" id="ARBA00023163"/>
    </source>
</evidence>
<proteinExistence type="predicted"/>
<keyword evidence="2" id="KW-0238">DNA-binding</keyword>
<evidence type="ECO:0000259" key="5">
    <source>
        <dbReference type="PROSITE" id="PS01124"/>
    </source>
</evidence>
<evidence type="ECO:0000256" key="4">
    <source>
        <dbReference type="SAM" id="MobiDB-lite"/>
    </source>
</evidence>
<dbReference type="Gene3D" id="1.10.10.60">
    <property type="entry name" value="Homeodomain-like"/>
    <property type="match status" value="1"/>
</dbReference>
<name>A0ABV3WSZ8_9HYPH</name>
<dbReference type="InterPro" id="IPR050204">
    <property type="entry name" value="AraC_XylS_family_regulators"/>
</dbReference>
<dbReference type="InterPro" id="IPR018060">
    <property type="entry name" value="HTH_AraC"/>
</dbReference>